<gene>
    <name evidence="2" type="ORF">GCM10007390_21280</name>
</gene>
<protein>
    <recommendedName>
        <fullName evidence="1">Glycosyltransferase 2-like domain-containing protein</fullName>
    </recommendedName>
</protein>
<evidence type="ECO:0000259" key="1">
    <source>
        <dbReference type="Pfam" id="PF00535"/>
    </source>
</evidence>
<evidence type="ECO:0000313" key="3">
    <source>
        <dbReference type="Proteomes" id="UP000598271"/>
    </source>
</evidence>
<reference evidence="2 3" key="1">
    <citation type="journal article" date="2014" name="Int. J. Syst. Evol. Microbiol.">
        <title>Complete genome sequence of Corynebacterium casei LMG S-19264T (=DSM 44701T), isolated from a smear-ripened cheese.</title>
        <authorList>
            <consortium name="US DOE Joint Genome Institute (JGI-PGF)"/>
            <person name="Walter F."/>
            <person name="Albersmeier A."/>
            <person name="Kalinowski J."/>
            <person name="Ruckert C."/>
        </authorList>
    </citation>
    <scope>NUCLEOTIDE SEQUENCE [LARGE SCALE GENOMIC DNA]</scope>
    <source>
        <strain evidence="2 3">KCTC 12866</strain>
    </source>
</reference>
<accession>A0A8J3G8S0</accession>
<dbReference type="Proteomes" id="UP000598271">
    <property type="component" value="Unassembled WGS sequence"/>
</dbReference>
<evidence type="ECO:0000313" key="2">
    <source>
        <dbReference type="EMBL" id="GHB67714.1"/>
    </source>
</evidence>
<dbReference type="AlphaFoldDB" id="A0A8J3G8S0"/>
<dbReference type="InterPro" id="IPR029044">
    <property type="entry name" value="Nucleotide-diphossugar_trans"/>
</dbReference>
<comment type="caution">
    <text evidence="2">The sequence shown here is derived from an EMBL/GenBank/DDBJ whole genome shotgun (WGS) entry which is preliminary data.</text>
</comment>
<dbReference type="InterPro" id="IPR050834">
    <property type="entry name" value="Glycosyltransf_2"/>
</dbReference>
<dbReference type="CDD" id="cd00761">
    <property type="entry name" value="Glyco_tranf_GTA_type"/>
    <property type="match status" value="1"/>
</dbReference>
<dbReference type="InterPro" id="IPR001173">
    <property type="entry name" value="Glyco_trans_2-like"/>
</dbReference>
<dbReference type="PANTHER" id="PTHR43685:SF11">
    <property type="entry name" value="GLYCOSYLTRANSFERASE TAGX-RELATED"/>
    <property type="match status" value="1"/>
</dbReference>
<proteinExistence type="predicted"/>
<sequence>MNYEEVITQSFTDSRLKVSVTILTYNQVAFIGQAIESALNQQTDFAYEILVGDDFSTDGTREVILDYQKRFPDLVKPVLHKKNLGQNGLFNTIETLKLAQGKYIAPLDGDDYWTSPDKLQKQVDFMESHPDFSACFHNALITYEDGSPAQEVNAADQKMVIGMDDLIGEDEIWFMATSAVMFKNGLVHYPEWFLKSTSGDIPRYVILAKHGPIGYVPGTMSVYRKNKAGASFKDHYRDARFLRNRIMMYEGINGETERRYNSSLRLNIARYYRMMLDARQYSRSYFRRAALAVKYLRFRQPDPTEAKEICRDYLIPKWMMRVYSFFALLPHRFRQTS</sequence>
<keyword evidence="3" id="KW-1185">Reference proteome</keyword>
<organism evidence="2 3">
    <name type="scientific">Persicitalea jodogahamensis</name>
    <dbReference type="NCBI Taxonomy" id="402147"/>
    <lineage>
        <taxon>Bacteria</taxon>
        <taxon>Pseudomonadati</taxon>
        <taxon>Bacteroidota</taxon>
        <taxon>Cytophagia</taxon>
        <taxon>Cytophagales</taxon>
        <taxon>Spirosomataceae</taxon>
        <taxon>Persicitalea</taxon>
    </lineage>
</organism>
<dbReference type="Gene3D" id="3.90.550.10">
    <property type="entry name" value="Spore Coat Polysaccharide Biosynthesis Protein SpsA, Chain A"/>
    <property type="match status" value="1"/>
</dbReference>
<name>A0A8J3G8S0_9BACT</name>
<dbReference type="EMBL" id="BMXF01000002">
    <property type="protein sequence ID" value="GHB67714.1"/>
    <property type="molecule type" value="Genomic_DNA"/>
</dbReference>
<dbReference type="SUPFAM" id="SSF53448">
    <property type="entry name" value="Nucleotide-diphospho-sugar transferases"/>
    <property type="match status" value="1"/>
</dbReference>
<dbReference type="Pfam" id="PF00535">
    <property type="entry name" value="Glycos_transf_2"/>
    <property type="match status" value="1"/>
</dbReference>
<dbReference type="PANTHER" id="PTHR43685">
    <property type="entry name" value="GLYCOSYLTRANSFERASE"/>
    <property type="match status" value="1"/>
</dbReference>
<feature type="domain" description="Glycosyltransferase 2-like" evidence="1">
    <location>
        <begin position="19"/>
        <end position="139"/>
    </location>
</feature>